<dbReference type="CDD" id="cd06173">
    <property type="entry name" value="MFS_MefA_like"/>
    <property type="match status" value="1"/>
</dbReference>
<keyword evidence="4 6" id="KW-1133">Transmembrane helix</keyword>
<name>A0A927FKF4_9BURK</name>
<reference evidence="7" key="1">
    <citation type="submission" date="2020-09" db="EMBL/GenBank/DDBJ databases">
        <title>Genome seq and assembly of Limnohabitants sp.</title>
        <authorList>
            <person name="Chhetri G."/>
        </authorList>
    </citation>
    <scope>NUCLEOTIDE SEQUENCE</scope>
    <source>
        <strain evidence="7">JUR4</strain>
    </source>
</reference>
<feature type="transmembrane region" description="Helical" evidence="6">
    <location>
        <begin position="105"/>
        <end position="134"/>
    </location>
</feature>
<dbReference type="PANTHER" id="PTHR23513">
    <property type="entry name" value="INTEGRAL MEMBRANE EFFLUX PROTEIN-RELATED"/>
    <property type="match status" value="1"/>
</dbReference>
<keyword evidence="2" id="KW-1003">Cell membrane</keyword>
<comment type="caution">
    <text evidence="7">The sequence shown here is derived from an EMBL/GenBank/DDBJ whole genome shotgun (WGS) entry which is preliminary data.</text>
</comment>
<sequence>MKSESLFRIPGYARLWGSILLSNLGAQLTMIVLPLTAVVVLHASPTQMGLLGAMELLPFVVLSLPAGVYLDRIRKLPVYISGELLMAAMLVSVPIAWTLDMLSMGWLYVVGIGAGVVYTVAGSASQIVLTQLVGRDQLVKAHAQNAIASSTAEVIGPGIAGLLIKLLGGPLTLLVDCFLVLCSALMLKGLRIQEKLTPPEHTHFWGQLQAGLAFVRSQPVLIHSALVVGAWQFFAQMAMSIQVIYAVRELGMSEEHLSVSYVALGAGSIAVGMVGPRLSKTIGPGPALLLGIGLTGLGWLQLALFKDQIPAVVGFALMLMGFAAGATLLFINFLAIRQSVTPSPMLGRMTTTMRWLILLPAGPGALLGGWLGEHTTMVTPILLAGVGALLTAGVGLAVTRLRHLQVLPQAPDA</sequence>
<keyword evidence="8" id="KW-1185">Reference proteome</keyword>
<keyword evidence="3 6" id="KW-0812">Transmembrane</keyword>
<gene>
    <name evidence="7" type="ORF">IC609_11425</name>
</gene>
<feature type="transmembrane region" description="Helical" evidence="6">
    <location>
        <begin position="355"/>
        <end position="372"/>
    </location>
</feature>
<feature type="transmembrane region" description="Helical" evidence="6">
    <location>
        <begin position="49"/>
        <end position="70"/>
    </location>
</feature>
<dbReference type="RefSeq" id="WP_191819618.1">
    <property type="nucleotide sequence ID" value="NZ_JACYFT010000002.1"/>
</dbReference>
<evidence type="ECO:0000256" key="2">
    <source>
        <dbReference type="ARBA" id="ARBA00022475"/>
    </source>
</evidence>
<dbReference type="InterPro" id="IPR036259">
    <property type="entry name" value="MFS_trans_sf"/>
</dbReference>
<keyword evidence="5 6" id="KW-0472">Membrane</keyword>
<dbReference type="PANTHER" id="PTHR23513:SF6">
    <property type="entry name" value="MAJOR FACILITATOR SUPERFAMILY ASSOCIATED DOMAIN-CONTAINING PROTEIN"/>
    <property type="match status" value="1"/>
</dbReference>
<dbReference type="EMBL" id="JACYFT010000002">
    <property type="protein sequence ID" value="MBD8051160.1"/>
    <property type="molecule type" value="Genomic_DNA"/>
</dbReference>
<dbReference type="GO" id="GO:0005886">
    <property type="term" value="C:plasma membrane"/>
    <property type="evidence" value="ECO:0007669"/>
    <property type="project" value="UniProtKB-SubCell"/>
</dbReference>
<organism evidence="7 8">
    <name type="scientific">Limnohabitans radicicola</name>
    <dbReference type="NCBI Taxonomy" id="2771427"/>
    <lineage>
        <taxon>Bacteria</taxon>
        <taxon>Pseudomonadati</taxon>
        <taxon>Pseudomonadota</taxon>
        <taxon>Betaproteobacteria</taxon>
        <taxon>Burkholderiales</taxon>
        <taxon>Comamonadaceae</taxon>
        <taxon>Limnohabitans</taxon>
    </lineage>
</organism>
<protein>
    <submittedName>
        <fullName evidence="7">MFS transporter</fullName>
    </submittedName>
</protein>
<feature type="transmembrane region" description="Helical" evidence="6">
    <location>
        <begin position="77"/>
        <end position="99"/>
    </location>
</feature>
<feature type="transmembrane region" description="Helical" evidence="6">
    <location>
        <begin position="20"/>
        <end position="43"/>
    </location>
</feature>
<dbReference type="Pfam" id="PF07690">
    <property type="entry name" value="MFS_1"/>
    <property type="match status" value="1"/>
</dbReference>
<dbReference type="GO" id="GO:0022857">
    <property type="term" value="F:transmembrane transporter activity"/>
    <property type="evidence" value="ECO:0007669"/>
    <property type="project" value="InterPro"/>
</dbReference>
<proteinExistence type="predicted"/>
<dbReference type="InterPro" id="IPR011701">
    <property type="entry name" value="MFS"/>
</dbReference>
<feature type="transmembrane region" description="Helical" evidence="6">
    <location>
        <begin position="311"/>
        <end position="334"/>
    </location>
</feature>
<evidence type="ECO:0000256" key="3">
    <source>
        <dbReference type="ARBA" id="ARBA00022692"/>
    </source>
</evidence>
<evidence type="ECO:0000313" key="7">
    <source>
        <dbReference type="EMBL" id="MBD8051160.1"/>
    </source>
</evidence>
<evidence type="ECO:0000313" key="8">
    <source>
        <dbReference type="Proteomes" id="UP000647424"/>
    </source>
</evidence>
<evidence type="ECO:0000256" key="5">
    <source>
        <dbReference type="ARBA" id="ARBA00023136"/>
    </source>
</evidence>
<evidence type="ECO:0000256" key="4">
    <source>
        <dbReference type="ARBA" id="ARBA00022989"/>
    </source>
</evidence>
<feature type="transmembrane region" description="Helical" evidence="6">
    <location>
        <begin position="287"/>
        <end position="305"/>
    </location>
</feature>
<evidence type="ECO:0000256" key="1">
    <source>
        <dbReference type="ARBA" id="ARBA00004651"/>
    </source>
</evidence>
<dbReference type="Proteomes" id="UP000647424">
    <property type="component" value="Unassembled WGS sequence"/>
</dbReference>
<dbReference type="SUPFAM" id="SSF103473">
    <property type="entry name" value="MFS general substrate transporter"/>
    <property type="match status" value="1"/>
</dbReference>
<evidence type="ECO:0000256" key="6">
    <source>
        <dbReference type="SAM" id="Phobius"/>
    </source>
</evidence>
<dbReference type="Gene3D" id="1.20.1250.20">
    <property type="entry name" value="MFS general substrate transporter like domains"/>
    <property type="match status" value="1"/>
</dbReference>
<comment type="subcellular location">
    <subcellularLocation>
        <location evidence="1">Cell membrane</location>
        <topology evidence="1">Multi-pass membrane protein</topology>
    </subcellularLocation>
</comment>
<accession>A0A927FKF4</accession>
<dbReference type="AlphaFoldDB" id="A0A927FKF4"/>
<feature type="transmembrane region" description="Helical" evidence="6">
    <location>
        <begin position="378"/>
        <end position="398"/>
    </location>
</feature>
<feature type="transmembrane region" description="Helical" evidence="6">
    <location>
        <begin position="220"/>
        <end position="245"/>
    </location>
</feature>
<feature type="transmembrane region" description="Helical" evidence="6">
    <location>
        <begin position="257"/>
        <end position="275"/>
    </location>
</feature>